<evidence type="ECO:0000256" key="3">
    <source>
        <dbReference type="ARBA" id="ARBA00023135"/>
    </source>
</evidence>
<dbReference type="AlphaFoldDB" id="A0A7S1F0G9"/>
<accession>A0A7S1F0G9</accession>
<dbReference type="InterPro" id="IPR002778">
    <property type="entry name" value="Signal_recog_particle_SRP19"/>
</dbReference>
<dbReference type="SUPFAM" id="SSF69695">
    <property type="entry name" value="SRP19"/>
    <property type="match status" value="1"/>
</dbReference>
<keyword evidence="4" id="KW-0687">Ribonucleoprotein</keyword>
<dbReference type="GO" id="GO:0006617">
    <property type="term" value="P:SRP-dependent cotranslational protein targeting to membrane, signal sequence recognition"/>
    <property type="evidence" value="ECO:0007669"/>
    <property type="project" value="TreeGrafter"/>
</dbReference>
<sequence>MDAPDGMDYTKWNILYPNYINSKKTIPEGRRIGVADAVENPQPLEMAEICEFLQIPHRLEMNKAYPRDWMIRGRIRVLLKTPDGVHTHSEIHDKKQLMKKMGELIPKLKSRVNGVPTGALSGASPSGETKLNKEAKKEEKKAQKKAEKKKGK</sequence>
<evidence type="ECO:0000256" key="4">
    <source>
        <dbReference type="ARBA" id="ARBA00023274"/>
    </source>
</evidence>
<keyword evidence="3" id="KW-0733">Signal recognition particle</keyword>
<name>A0A7S1F0G9_NOCSC</name>
<reference evidence="6" key="1">
    <citation type="submission" date="2021-01" db="EMBL/GenBank/DDBJ databases">
        <authorList>
            <person name="Corre E."/>
            <person name="Pelletier E."/>
            <person name="Niang G."/>
            <person name="Scheremetjew M."/>
            <person name="Finn R."/>
            <person name="Kale V."/>
            <person name="Holt S."/>
            <person name="Cochrane G."/>
            <person name="Meng A."/>
            <person name="Brown T."/>
            <person name="Cohen L."/>
        </authorList>
    </citation>
    <scope>NUCLEOTIDE SEQUENCE</scope>
</reference>
<feature type="region of interest" description="Disordered" evidence="5">
    <location>
        <begin position="110"/>
        <end position="152"/>
    </location>
</feature>
<evidence type="ECO:0000256" key="2">
    <source>
        <dbReference type="ARBA" id="ARBA00022490"/>
    </source>
</evidence>
<dbReference type="Gene3D" id="3.30.56.30">
    <property type="entry name" value="Signal recognition particle, SRP19-like subunit"/>
    <property type="match status" value="1"/>
</dbReference>
<dbReference type="Pfam" id="PF01922">
    <property type="entry name" value="SRP19"/>
    <property type="match status" value="1"/>
</dbReference>
<dbReference type="InterPro" id="IPR036521">
    <property type="entry name" value="SRP19-like_sf"/>
</dbReference>
<dbReference type="GO" id="GO:0008312">
    <property type="term" value="F:7S RNA binding"/>
    <property type="evidence" value="ECO:0007669"/>
    <property type="project" value="InterPro"/>
</dbReference>
<evidence type="ECO:0000256" key="1">
    <source>
        <dbReference type="ARBA" id="ARBA00004496"/>
    </source>
</evidence>
<proteinExistence type="predicted"/>
<dbReference type="GO" id="GO:0005786">
    <property type="term" value="C:signal recognition particle, endoplasmic reticulum targeting"/>
    <property type="evidence" value="ECO:0007669"/>
    <property type="project" value="UniProtKB-KW"/>
</dbReference>
<keyword evidence="2" id="KW-0963">Cytoplasm</keyword>
<evidence type="ECO:0000256" key="5">
    <source>
        <dbReference type="SAM" id="MobiDB-lite"/>
    </source>
</evidence>
<dbReference type="EMBL" id="HBFQ01015952">
    <property type="protein sequence ID" value="CAD8836723.1"/>
    <property type="molecule type" value="Transcribed_RNA"/>
</dbReference>
<protein>
    <recommendedName>
        <fullName evidence="7">Signal recognition particle 19 kDa protein</fullName>
    </recommendedName>
</protein>
<organism evidence="6">
    <name type="scientific">Noctiluca scintillans</name>
    <name type="common">Sea sparkle</name>
    <name type="synonym">Red tide dinoflagellate</name>
    <dbReference type="NCBI Taxonomy" id="2966"/>
    <lineage>
        <taxon>Eukaryota</taxon>
        <taxon>Sar</taxon>
        <taxon>Alveolata</taxon>
        <taxon>Dinophyceae</taxon>
        <taxon>Noctilucales</taxon>
        <taxon>Noctilucaceae</taxon>
        <taxon>Noctiluca</taxon>
    </lineage>
</organism>
<dbReference type="PANTHER" id="PTHR17453:SF0">
    <property type="entry name" value="SIGNAL RECOGNITION PARTICLE 19 KDA PROTEIN"/>
    <property type="match status" value="1"/>
</dbReference>
<gene>
    <name evidence="6" type="ORF">NSCI0253_LOCUS11071</name>
</gene>
<feature type="compositionally biased region" description="Basic and acidic residues" evidence="5">
    <location>
        <begin position="130"/>
        <end position="145"/>
    </location>
</feature>
<evidence type="ECO:0000313" key="6">
    <source>
        <dbReference type="EMBL" id="CAD8836723.1"/>
    </source>
</evidence>
<comment type="subcellular location">
    <subcellularLocation>
        <location evidence="1">Cytoplasm</location>
    </subcellularLocation>
</comment>
<evidence type="ECO:0008006" key="7">
    <source>
        <dbReference type="Google" id="ProtNLM"/>
    </source>
</evidence>
<dbReference type="PANTHER" id="PTHR17453">
    <property type="entry name" value="SIGNAL RECOGNITION PARTICLE 19 KD PROTEIN"/>
    <property type="match status" value="1"/>
</dbReference>